<reference evidence="9 10" key="1">
    <citation type="submission" date="2015-03" db="EMBL/GenBank/DDBJ databases">
        <title>RNA-seq based gene annotation and comparative genomics of four Zymoseptoria species reveal species-specific pathogenicity related genes and transposable element activity.</title>
        <authorList>
            <person name="Grandaubert J."/>
            <person name="Bhattacharyya A."/>
            <person name="Stukenbrock E.H."/>
        </authorList>
    </citation>
    <scope>NUCLEOTIDE SEQUENCE [LARGE SCALE GENOMIC DNA]</scope>
    <source>
        <strain evidence="9 10">Zb18110</strain>
    </source>
</reference>
<sequence>MRVSQAVSLSLAVAGGLALPASTTQQEQWDVIIIGAGPAGIVVADRMSEAGKKTLLLEQGGPSYYITGGREEPDWLANTNLSRVDVPGLYNSIYATRDSELLCTEQVLSGYGGCTVGGSTAINAGLFHLPPASDFDTYFPKQWSSKDVANAISKVRAKQPFTDNPSADGKYYLQSGYDAAKEWLVKGAGYAEVALNDVPDKKTGVFGHAAFNYEGGQRSGPVTTYLQSALKRSNFELRTGVQVKAVDRNGKQATGVTVQSNGQESTIGLASGGRVIVSGGALFSPGILMKSGIGNPDELSKLSEAGLLKLAPSSWINNTAVGDKLFDNPNTFIELSGSNIKSYTYNYTSPGQADKDLYLSARSGPYSFAGQTSAFWDVININNTITGVQGTIGAAGYGEYTDDNTITLNVYGTAGLRSSGRVVIDTKTGRPGREKYFHYTDEGNMDSLAIATFVHKIFAAFKTSNSGLTPRNIAQDASVEQIQQYITSSTPSTGKDVSHSSSSCRLGSCVDFDTKLIGTENIFVVDASIVPPLTTNPVAGIMIAAERASELILALDDMNKC</sequence>
<feature type="binding site" evidence="4">
    <location>
        <position position="243"/>
    </location>
    <ligand>
        <name>FAD</name>
        <dbReference type="ChEBI" id="CHEBI:57692"/>
    </ligand>
</feature>
<organism evidence="9 10">
    <name type="scientific">Zymoseptoria brevis</name>
    <dbReference type="NCBI Taxonomy" id="1047168"/>
    <lineage>
        <taxon>Eukaryota</taxon>
        <taxon>Fungi</taxon>
        <taxon>Dikarya</taxon>
        <taxon>Ascomycota</taxon>
        <taxon>Pezizomycotina</taxon>
        <taxon>Dothideomycetes</taxon>
        <taxon>Dothideomycetidae</taxon>
        <taxon>Mycosphaerellales</taxon>
        <taxon>Mycosphaerellaceae</taxon>
        <taxon>Zymoseptoria</taxon>
    </lineage>
</organism>
<dbReference type="PRINTS" id="PR00411">
    <property type="entry name" value="PNDRDTASEI"/>
</dbReference>
<dbReference type="Pfam" id="PF00890">
    <property type="entry name" value="FAD_binding_2"/>
    <property type="match status" value="1"/>
</dbReference>
<keyword evidence="4 5" id="KW-0274">FAD</keyword>
<dbReference type="PANTHER" id="PTHR47190:SF1">
    <property type="entry name" value="GLUCOSE-METHANOL-CHOLINE OXIDOREDUCTASE N-TERMINAL DOMAIN-CONTAINING PROTEIN"/>
    <property type="match status" value="1"/>
</dbReference>
<keyword evidence="6" id="KW-0732">Signal</keyword>
<dbReference type="GO" id="GO:0016614">
    <property type="term" value="F:oxidoreductase activity, acting on CH-OH group of donors"/>
    <property type="evidence" value="ECO:0007669"/>
    <property type="project" value="InterPro"/>
</dbReference>
<dbReference type="OrthoDB" id="413885at2759"/>
<protein>
    <submittedName>
        <fullName evidence="9">Cellobiose dehydrogenase like protein</fullName>
    </submittedName>
</protein>
<dbReference type="InterPro" id="IPR003953">
    <property type="entry name" value="FAD-dep_OxRdtase_2_FAD-bd"/>
</dbReference>
<name>A0A0F4GHH9_9PEZI</name>
<dbReference type="STRING" id="1047168.A0A0F4GHH9"/>
<gene>
    <name evidence="9" type="ORF">TI39_contig4100g00015</name>
</gene>
<evidence type="ECO:0000256" key="5">
    <source>
        <dbReference type="RuleBase" id="RU003968"/>
    </source>
</evidence>
<feature type="chain" id="PRO_5002468480" evidence="6">
    <location>
        <begin position="19"/>
        <end position="561"/>
    </location>
</feature>
<comment type="caution">
    <text evidence="9">The sequence shown here is derived from an EMBL/GenBank/DDBJ whole genome shotgun (WGS) entry which is preliminary data.</text>
</comment>
<proteinExistence type="inferred from homology"/>
<evidence type="ECO:0000313" key="9">
    <source>
        <dbReference type="EMBL" id="KJX95645.1"/>
    </source>
</evidence>
<dbReference type="Proteomes" id="UP000033647">
    <property type="component" value="Unassembled WGS sequence"/>
</dbReference>
<evidence type="ECO:0000256" key="3">
    <source>
        <dbReference type="ARBA" id="ARBA00023002"/>
    </source>
</evidence>
<dbReference type="InterPro" id="IPR012132">
    <property type="entry name" value="GMC_OxRdtase"/>
</dbReference>
<keyword evidence="2 5" id="KW-0285">Flavoprotein</keyword>
<evidence type="ECO:0000259" key="8">
    <source>
        <dbReference type="PROSITE" id="PS00624"/>
    </source>
</evidence>
<dbReference type="InterPro" id="IPR000172">
    <property type="entry name" value="GMC_OxRdtase_N"/>
</dbReference>
<dbReference type="PIRSF" id="PIRSF000137">
    <property type="entry name" value="Alcohol_oxidase"/>
    <property type="match status" value="1"/>
</dbReference>
<keyword evidence="10" id="KW-1185">Reference proteome</keyword>
<evidence type="ECO:0000259" key="7">
    <source>
        <dbReference type="PROSITE" id="PS00623"/>
    </source>
</evidence>
<feature type="domain" description="Glucose-methanol-choline oxidoreductase N-terminal" evidence="8">
    <location>
        <begin position="280"/>
        <end position="294"/>
    </location>
</feature>
<accession>A0A0F4GHH9</accession>
<dbReference type="PROSITE" id="PS00624">
    <property type="entry name" value="GMC_OXRED_2"/>
    <property type="match status" value="1"/>
</dbReference>
<evidence type="ECO:0000256" key="6">
    <source>
        <dbReference type="SAM" id="SignalP"/>
    </source>
</evidence>
<dbReference type="GO" id="GO:0050660">
    <property type="term" value="F:flavin adenine dinucleotide binding"/>
    <property type="evidence" value="ECO:0007669"/>
    <property type="project" value="InterPro"/>
</dbReference>
<comment type="cofactor">
    <cofactor evidence="4">
        <name>FAD</name>
        <dbReference type="ChEBI" id="CHEBI:57692"/>
    </cofactor>
</comment>
<dbReference type="SUPFAM" id="SSF51905">
    <property type="entry name" value="FAD/NAD(P)-binding domain"/>
    <property type="match status" value="1"/>
</dbReference>
<dbReference type="InterPro" id="IPR007867">
    <property type="entry name" value="GMC_OxRtase_C"/>
</dbReference>
<evidence type="ECO:0000256" key="4">
    <source>
        <dbReference type="PIRSR" id="PIRSR000137-2"/>
    </source>
</evidence>
<feature type="signal peptide" evidence="6">
    <location>
        <begin position="1"/>
        <end position="18"/>
    </location>
</feature>
<dbReference type="Gene3D" id="3.30.410.10">
    <property type="entry name" value="Cholesterol Oxidase, domain 2"/>
    <property type="match status" value="1"/>
</dbReference>
<dbReference type="EMBL" id="LAFY01004060">
    <property type="protein sequence ID" value="KJX95645.1"/>
    <property type="molecule type" value="Genomic_DNA"/>
</dbReference>
<dbReference type="InterPro" id="IPR036188">
    <property type="entry name" value="FAD/NAD-bd_sf"/>
</dbReference>
<dbReference type="SUPFAM" id="SSF54373">
    <property type="entry name" value="FAD-linked reductases, C-terminal domain"/>
    <property type="match status" value="1"/>
</dbReference>
<dbReference type="InterPro" id="IPR053208">
    <property type="entry name" value="GMC_Oxidoreductase_CD"/>
</dbReference>
<dbReference type="Gene3D" id="3.50.50.60">
    <property type="entry name" value="FAD/NAD(P)-binding domain"/>
    <property type="match status" value="1"/>
</dbReference>
<dbReference type="PROSITE" id="PS00623">
    <property type="entry name" value="GMC_OXRED_1"/>
    <property type="match status" value="1"/>
</dbReference>
<keyword evidence="3" id="KW-0560">Oxidoreductase</keyword>
<dbReference type="Pfam" id="PF05199">
    <property type="entry name" value="GMC_oxred_C"/>
    <property type="match status" value="1"/>
</dbReference>
<dbReference type="Pfam" id="PF00732">
    <property type="entry name" value="GMC_oxred_N"/>
    <property type="match status" value="1"/>
</dbReference>
<comment type="similarity">
    <text evidence="1 5">Belongs to the GMC oxidoreductase family.</text>
</comment>
<dbReference type="AlphaFoldDB" id="A0A0F4GHH9"/>
<evidence type="ECO:0000256" key="1">
    <source>
        <dbReference type="ARBA" id="ARBA00010790"/>
    </source>
</evidence>
<evidence type="ECO:0000313" key="10">
    <source>
        <dbReference type="Proteomes" id="UP000033647"/>
    </source>
</evidence>
<dbReference type="PANTHER" id="PTHR47190">
    <property type="entry name" value="DEHYDROGENASE, PUTATIVE-RELATED"/>
    <property type="match status" value="1"/>
</dbReference>
<evidence type="ECO:0000256" key="2">
    <source>
        <dbReference type="ARBA" id="ARBA00022630"/>
    </source>
</evidence>
<feature type="domain" description="Glucose-methanol-choline oxidoreductase N-terminal" evidence="7">
    <location>
        <begin position="113"/>
        <end position="136"/>
    </location>
</feature>